<evidence type="ECO:0000256" key="8">
    <source>
        <dbReference type="ARBA" id="ARBA00023209"/>
    </source>
</evidence>
<keyword evidence="4 11" id="KW-0444">Lipid biosynthesis</keyword>
<keyword evidence="14" id="KW-1185">Reference proteome</keyword>
<dbReference type="InterPro" id="IPR016270">
    <property type="entry name" value="PGS1"/>
</dbReference>
<dbReference type="Gene3D" id="3.30.870.10">
    <property type="entry name" value="Endonuclease Chain A"/>
    <property type="match status" value="2"/>
</dbReference>
<dbReference type="EMBL" id="BEZZ01000047">
    <property type="protein sequence ID" value="GCC24109.1"/>
    <property type="molecule type" value="Genomic_DNA"/>
</dbReference>
<dbReference type="CDD" id="cd09137">
    <property type="entry name" value="PLDc_PGS1_euk_2"/>
    <property type="match status" value="1"/>
</dbReference>
<evidence type="ECO:0000256" key="11">
    <source>
        <dbReference type="RuleBase" id="RU365024"/>
    </source>
</evidence>
<evidence type="ECO:0000256" key="2">
    <source>
        <dbReference type="ARBA" id="ARBA00005042"/>
    </source>
</evidence>
<feature type="non-terminal residue" evidence="13">
    <location>
        <position position="1"/>
    </location>
</feature>
<evidence type="ECO:0000259" key="12">
    <source>
        <dbReference type="PROSITE" id="PS50035"/>
    </source>
</evidence>
<feature type="domain" description="PLD phosphodiesterase" evidence="12">
    <location>
        <begin position="232"/>
        <end position="258"/>
    </location>
</feature>
<evidence type="ECO:0000313" key="14">
    <source>
        <dbReference type="Proteomes" id="UP000287033"/>
    </source>
</evidence>
<keyword evidence="11" id="KW-0496">Mitochondrion</keyword>
<evidence type="ECO:0000256" key="3">
    <source>
        <dbReference type="ARBA" id="ARBA00010682"/>
    </source>
</evidence>
<comment type="catalytic activity">
    <reaction evidence="10 11">
        <text>a CDP-1,2-diacyl-sn-glycerol + sn-glycerol 3-phosphate = a 1,2-diacyl-sn-glycero-3-phospho-(1'-sn-glycero-3'-phosphate) + CMP + H(+)</text>
        <dbReference type="Rhea" id="RHEA:12593"/>
        <dbReference type="ChEBI" id="CHEBI:15378"/>
        <dbReference type="ChEBI" id="CHEBI:57597"/>
        <dbReference type="ChEBI" id="CHEBI:58332"/>
        <dbReference type="ChEBI" id="CHEBI:60110"/>
        <dbReference type="ChEBI" id="CHEBI:60377"/>
        <dbReference type="EC" id="2.7.8.5"/>
    </reaction>
</comment>
<evidence type="ECO:0000256" key="5">
    <source>
        <dbReference type="ARBA" id="ARBA00022679"/>
    </source>
</evidence>
<protein>
    <recommendedName>
        <fullName evidence="11">CDP-diacylglycerol--glycerol-3-phosphate 3-phosphatidyltransferase</fullName>
        <ecNumber evidence="11">2.7.8.5</ecNumber>
    </recommendedName>
</protein>
<dbReference type="GO" id="GO:0005524">
    <property type="term" value="F:ATP binding"/>
    <property type="evidence" value="ECO:0007669"/>
    <property type="project" value="UniProtKB-KW"/>
</dbReference>
<dbReference type="GO" id="GO:0005739">
    <property type="term" value="C:mitochondrion"/>
    <property type="evidence" value="ECO:0007669"/>
    <property type="project" value="UniProtKB-SubCell"/>
</dbReference>
<evidence type="ECO:0000256" key="7">
    <source>
        <dbReference type="ARBA" id="ARBA00023098"/>
    </source>
</evidence>
<accession>A0A401S145</accession>
<name>A0A401S145_CHIPU</name>
<evidence type="ECO:0000256" key="9">
    <source>
        <dbReference type="ARBA" id="ARBA00023264"/>
    </source>
</evidence>
<dbReference type="CDD" id="cd09135">
    <property type="entry name" value="PLDc_PGS1_euk_1"/>
    <property type="match status" value="1"/>
</dbReference>
<dbReference type="EC" id="2.7.8.5" evidence="11"/>
<dbReference type="SUPFAM" id="SSF56024">
    <property type="entry name" value="Phospholipase D/nuclease"/>
    <property type="match status" value="1"/>
</dbReference>
<evidence type="ECO:0000256" key="1">
    <source>
        <dbReference type="ARBA" id="ARBA00003537"/>
    </source>
</evidence>
<keyword evidence="8 11" id="KW-0594">Phospholipid biosynthesis</keyword>
<evidence type="ECO:0000256" key="10">
    <source>
        <dbReference type="ARBA" id="ARBA00048586"/>
    </source>
</evidence>
<dbReference type="PROSITE" id="PS50035">
    <property type="entry name" value="PLD"/>
    <property type="match status" value="1"/>
</dbReference>
<keyword evidence="5 11" id="KW-0808">Transferase</keyword>
<organism evidence="13 14">
    <name type="scientific">Chiloscyllium punctatum</name>
    <name type="common">Brownbanded bambooshark</name>
    <name type="synonym">Hemiscyllium punctatum</name>
    <dbReference type="NCBI Taxonomy" id="137246"/>
    <lineage>
        <taxon>Eukaryota</taxon>
        <taxon>Metazoa</taxon>
        <taxon>Chordata</taxon>
        <taxon>Craniata</taxon>
        <taxon>Vertebrata</taxon>
        <taxon>Chondrichthyes</taxon>
        <taxon>Elasmobranchii</taxon>
        <taxon>Galeomorphii</taxon>
        <taxon>Galeoidea</taxon>
        <taxon>Orectolobiformes</taxon>
        <taxon>Hemiscylliidae</taxon>
        <taxon>Chiloscyllium</taxon>
    </lineage>
</organism>
<dbReference type="GO" id="GO:0008444">
    <property type="term" value="F:CDP-diacylglycerol-glycerol-3-phosphate 3-phosphatidyltransferase activity"/>
    <property type="evidence" value="ECO:0007669"/>
    <property type="project" value="UniProtKB-EC"/>
</dbReference>
<dbReference type="PANTHER" id="PTHR12586">
    <property type="entry name" value="CDP-DIACYLGLYCEROL--SERINE O-PHOSPHATIDYLTRANSFERASE"/>
    <property type="match status" value="1"/>
</dbReference>
<evidence type="ECO:0000256" key="6">
    <source>
        <dbReference type="ARBA" id="ARBA00022737"/>
    </source>
</evidence>
<dbReference type="OrthoDB" id="10250191at2759"/>
<comment type="caution">
    <text evidence="13">The sequence shown here is derived from an EMBL/GenBank/DDBJ whole genome shotgun (WGS) entry which is preliminary data.</text>
</comment>
<dbReference type="OMA" id="HKCLAQC"/>
<keyword evidence="6" id="KW-0677">Repeat</keyword>
<keyword evidence="11" id="KW-0547">Nucleotide-binding</keyword>
<dbReference type="Proteomes" id="UP000287033">
    <property type="component" value="Unassembled WGS sequence"/>
</dbReference>
<dbReference type="AlphaFoldDB" id="A0A401S145"/>
<comment type="function">
    <text evidence="1 11">Functions in the biosynthesis of the anionic phospholipids phosphatidylglycerol and cardiolipin.</text>
</comment>
<dbReference type="STRING" id="137246.A0A401S145"/>
<dbReference type="InterPro" id="IPR001736">
    <property type="entry name" value="PLipase_D/transphosphatidylase"/>
</dbReference>
<reference evidence="13 14" key="1">
    <citation type="journal article" date="2018" name="Nat. Ecol. Evol.">
        <title>Shark genomes provide insights into elasmobranch evolution and the origin of vertebrates.</title>
        <authorList>
            <person name="Hara Y"/>
            <person name="Yamaguchi K"/>
            <person name="Onimaru K"/>
            <person name="Kadota M"/>
            <person name="Koyanagi M"/>
            <person name="Keeley SD"/>
            <person name="Tatsumi K"/>
            <person name="Tanaka K"/>
            <person name="Motone F"/>
            <person name="Kageyama Y"/>
            <person name="Nozu R"/>
            <person name="Adachi N"/>
            <person name="Nishimura O"/>
            <person name="Nakagawa R"/>
            <person name="Tanegashima C"/>
            <person name="Kiyatake I"/>
            <person name="Matsumoto R"/>
            <person name="Murakumo K"/>
            <person name="Nishida K"/>
            <person name="Terakita A"/>
            <person name="Kuratani S"/>
            <person name="Sato K"/>
            <person name="Hyodo S Kuraku.S."/>
        </authorList>
    </citation>
    <scope>NUCLEOTIDE SEQUENCE [LARGE SCALE GENOMIC DNA]</scope>
</reference>
<proteinExistence type="inferred from homology"/>
<dbReference type="GO" id="GO:0032049">
    <property type="term" value="P:cardiolipin biosynthetic process"/>
    <property type="evidence" value="ECO:0007669"/>
    <property type="project" value="InterPro"/>
</dbReference>
<sequence>PSCSCCCRQCVNRSSSLLLAPRMLHSSVMAAPVALHRLVASVLKPFAAGLTRMKVGLRRRERRSSYLLLAPLLCQAKPQAEVPSPPCSAYAHNIQRFQWIGEFVPAFGISGSQVKVLSSPSEFYETMKEHIKMAKKRIVMASLYLGTGPLEQELVDCIEETLQRSQDETPKSDLRVSVLLDCTRGSRGKKNSRTMLIPLLTKFPNQVRVSLYHTPDLRGILKFLLPERFNEIIGLQHIKVYLFDNNVIVSGANLSDSYFTNRQDRYVLLQDCHEIADFFDDLVNAVSDISLQLQQNDTTDMNQGMIHPFTGNRKDFCAEANKRIMAVVNEARSKQQYRNHIKCLSENNSEQLLVPSDNGQALKCTDTWIYPMIQMKSFEIRIDEQVTETLMTRAEAESKMYLTSGYFNLTKAYMDLILGTSADYQILLASPEVNGFFGAKGVAGAIPSAYVYIARQFYRRVYQSGLQDRIRLNEYFREDWTFHAKGLWYYLSGSRWPCLTLIGSPNFGYRSVHRDLEAQLAIVTDNHNLQQQLQQEQENLYCLSNEISTITFDQPNRHVKLWVKLVTPLIKNFF</sequence>
<comment type="similarity">
    <text evidence="3 11">Belongs to the CDP-alcohol phosphatidyltransferase class-II family.</text>
</comment>
<evidence type="ECO:0000256" key="4">
    <source>
        <dbReference type="ARBA" id="ARBA00022516"/>
    </source>
</evidence>
<dbReference type="PANTHER" id="PTHR12586:SF1">
    <property type="entry name" value="CDP-DIACYLGLYCEROL--GLYCEROL-3-PHOSPHATE 3-PHOSPHATIDYLTRANSFERASE, MITOCHONDRIAL"/>
    <property type="match status" value="1"/>
</dbReference>
<dbReference type="UniPathway" id="UPA00084">
    <property type="reaction ID" value="UER00503"/>
</dbReference>
<gene>
    <name evidence="13" type="ORF">chiPu_0002509</name>
</gene>
<keyword evidence="7 11" id="KW-0443">Lipid metabolism</keyword>
<comment type="pathway">
    <text evidence="2 11">Phospholipid metabolism; phosphatidylglycerol biosynthesis; phosphatidylglycerol from CDP-diacylglycerol: step 1/2.</text>
</comment>
<evidence type="ECO:0000313" key="13">
    <source>
        <dbReference type="EMBL" id="GCC24109.1"/>
    </source>
</evidence>
<comment type="subcellular location">
    <subcellularLocation>
        <location evidence="11">Mitochondrion</location>
    </subcellularLocation>
</comment>
<keyword evidence="9 11" id="KW-1208">Phospholipid metabolism</keyword>
<keyword evidence="11" id="KW-0067">ATP-binding</keyword>